<dbReference type="GO" id="GO:0015386">
    <property type="term" value="F:potassium:proton antiporter activity"/>
    <property type="evidence" value="ECO:0007669"/>
    <property type="project" value="TreeGrafter"/>
</dbReference>
<dbReference type="InterPro" id="IPR004709">
    <property type="entry name" value="NaH_exchanger"/>
</dbReference>
<feature type="domain" description="Cation/H+ exchanger transmembrane" evidence="11">
    <location>
        <begin position="1"/>
        <end position="158"/>
    </location>
</feature>
<feature type="transmembrane region" description="Helical" evidence="10">
    <location>
        <begin position="133"/>
        <end position="156"/>
    </location>
</feature>
<keyword evidence="8 9" id="KW-0739">Sodium transport</keyword>
<evidence type="ECO:0000256" key="9">
    <source>
        <dbReference type="RuleBase" id="RU003722"/>
    </source>
</evidence>
<evidence type="ECO:0000313" key="12">
    <source>
        <dbReference type="Proteomes" id="UP000887577"/>
    </source>
</evidence>
<reference evidence="13" key="1">
    <citation type="submission" date="2022-11" db="UniProtKB">
        <authorList>
            <consortium name="WormBaseParasite"/>
        </authorList>
    </citation>
    <scope>IDENTIFICATION</scope>
</reference>
<proteinExistence type="inferred from homology"/>
<keyword evidence="9" id="KW-0050">Antiport</keyword>
<evidence type="ECO:0000256" key="5">
    <source>
        <dbReference type="ARBA" id="ARBA00023053"/>
    </source>
</evidence>
<sequence>MFGVSAIFAIIACGVTMKEYVKGNITQEANTSVKYLTKLLALSSETIIFMFLGLSTISSSHQWDTYFVVVTIISCLIYRTLGVVIQCAILNRFRTKQFTLVDQFVLSYGGLRGAIAFGLAVSMPEMIAAKSMFVTTTITVIFFTVFVQGITIRPLLNWLNVEKSDERQITLVENIYKRYFDYTMTGIEDIAGQKGIHSIRQMYERLNAKILKPILMKSYKKRVFDASQIVRAYTKITLQEAMEVVKQGQAFTLPSIPNNIPANKQEFNFETPKDAAFQNSATPAPLEMDALYQMFSQLLDRKVEEIRGAYQNEMPASGTELRNVDIPDDYIEMMKPSQFLSNPNLTIQSQYVRSRELFHRQQSHPNVSSKITKF</sequence>
<keyword evidence="3 9" id="KW-0812">Transmembrane</keyword>
<dbReference type="PANTHER" id="PTHR10110:SF98">
    <property type="entry name" value="SODIUM_HYDROGEN EXCHANGER"/>
    <property type="match status" value="1"/>
</dbReference>
<evidence type="ECO:0000313" key="13">
    <source>
        <dbReference type="WBParaSite" id="PSU_v2.g20628.t1"/>
    </source>
</evidence>
<dbReference type="PANTHER" id="PTHR10110">
    <property type="entry name" value="SODIUM/HYDROGEN EXCHANGER"/>
    <property type="match status" value="1"/>
</dbReference>
<dbReference type="Pfam" id="PF00999">
    <property type="entry name" value="Na_H_Exchanger"/>
    <property type="match status" value="1"/>
</dbReference>
<protein>
    <recommendedName>
        <fullName evidence="9">Sodium/hydrogen exchanger</fullName>
    </recommendedName>
</protein>
<feature type="transmembrane region" description="Helical" evidence="10">
    <location>
        <begin position="66"/>
        <end position="91"/>
    </location>
</feature>
<dbReference type="GO" id="GO:0051453">
    <property type="term" value="P:regulation of intracellular pH"/>
    <property type="evidence" value="ECO:0007669"/>
    <property type="project" value="TreeGrafter"/>
</dbReference>
<evidence type="ECO:0000256" key="8">
    <source>
        <dbReference type="ARBA" id="ARBA00023201"/>
    </source>
</evidence>
<keyword evidence="12" id="KW-1185">Reference proteome</keyword>
<evidence type="ECO:0000256" key="4">
    <source>
        <dbReference type="ARBA" id="ARBA00022989"/>
    </source>
</evidence>
<evidence type="ECO:0000256" key="6">
    <source>
        <dbReference type="ARBA" id="ARBA00023065"/>
    </source>
</evidence>
<evidence type="ECO:0000256" key="1">
    <source>
        <dbReference type="ARBA" id="ARBA00004141"/>
    </source>
</evidence>
<dbReference type="WBParaSite" id="PSU_v2.g20628.t1">
    <property type="protein sequence ID" value="PSU_v2.g20628.t1"/>
    <property type="gene ID" value="PSU_v2.g20628"/>
</dbReference>
<keyword evidence="2 9" id="KW-0813">Transport</keyword>
<evidence type="ECO:0000256" key="3">
    <source>
        <dbReference type="ARBA" id="ARBA00022692"/>
    </source>
</evidence>
<dbReference type="InterPro" id="IPR018422">
    <property type="entry name" value="Cation/H_exchanger_CPA1"/>
</dbReference>
<evidence type="ECO:0000256" key="10">
    <source>
        <dbReference type="SAM" id="Phobius"/>
    </source>
</evidence>
<dbReference type="InterPro" id="IPR006153">
    <property type="entry name" value="Cation/H_exchanger_TM"/>
</dbReference>
<evidence type="ECO:0000256" key="2">
    <source>
        <dbReference type="ARBA" id="ARBA00022448"/>
    </source>
</evidence>
<accession>A0A914YNS9</accession>
<dbReference type="Proteomes" id="UP000887577">
    <property type="component" value="Unplaced"/>
</dbReference>
<dbReference type="GO" id="GO:0005886">
    <property type="term" value="C:plasma membrane"/>
    <property type="evidence" value="ECO:0007669"/>
    <property type="project" value="TreeGrafter"/>
</dbReference>
<feature type="transmembrane region" description="Helical" evidence="10">
    <location>
        <begin position="33"/>
        <end position="54"/>
    </location>
</feature>
<name>A0A914YNS9_9BILA</name>
<evidence type="ECO:0000256" key="7">
    <source>
        <dbReference type="ARBA" id="ARBA00023136"/>
    </source>
</evidence>
<keyword evidence="4 10" id="KW-1133">Transmembrane helix</keyword>
<keyword evidence="6 9" id="KW-0406">Ion transport</keyword>
<dbReference type="NCBIfam" id="TIGR00840">
    <property type="entry name" value="b_cpa1"/>
    <property type="match status" value="1"/>
</dbReference>
<comment type="similarity">
    <text evidence="9">Belongs to the monovalent cation:proton antiporter 1 (CPA1) transporter (TC 2.A.36) family.</text>
</comment>
<comment type="subcellular location">
    <subcellularLocation>
        <location evidence="1">Membrane</location>
        <topology evidence="1">Multi-pass membrane protein</topology>
    </subcellularLocation>
</comment>
<keyword evidence="5" id="KW-0915">Sodium</keyword>
<keyword evidence="7 10" id="KW-0472">Membrane</keyword>
<dbReference type="GO" id="GO:0098719">
    <property type="term" value="P:sodium ion import across plasma membrane"/>
    <property type="evidence" value="ECO:0007669"/>
    <property type="project" value="TreeGrafter"/>
</dbReference>
<organism evidence="12 13">
    <name type="scientific">Panagrolaimus superbus</name>
    <dbReference type="NCBI Taxonomy" id="310955"/>
    <lineage>
        <taxon>Eukaryota</taxon>
        <taxon>Metazoa</taxon>
        <taxon>Ecdysozoa</taxon>
        <taxon>Nematoda</taxon>
        <taxon>Chromadorea</taxon>
        <taxon>Rhabditida</taxon>
        <taxon>Tylenchina</taxon>
        <taxon>Panagrolaimomorpha</taxon>
        <taxon>Panagrolaimoidea</taxon>
        <taxon>Panagrolaimidae</taxon>
        <taxon>Panagrolaimus</taxon>
    </lineage>
</organism>
<dbReference type="GO" id="GO:0015385">
    <property type="term" value="F:sodium:proton antiporter activity"/>
    <property type="evidence" value="ECO:0007669"/>
    <property type="project" value="InterPro"/>
</dbReference>
<dbReference type="AlphaFoldDB" id="A0A914YNS9"/>
<evidence type="ECO:0000259" key="11">
    <source>
        <dbReference type="Pfam" id="PF00999"/>
    </source>
</evidence>